<sequence length="158" mass="17344">MTLADDIALIMRVPLFSDLSGDHLRLLAFSAVRLELPAGQVLFRADTKAASAFVIMKGEIAFTRERDEKQEELGRYGAGALLGETALFTETLRPATATAVVETEVIEIDGSLIRRMLSEYPELAVKLYAKLRERFGWTLAELGAVGAKLEILRYPGAS</sequence>
<evidence type="ECO:0000313" key="2">
    <source>
        <dbReference type="EMBL" id="MBB3933839.1"/>
    </source>
</evidence>
<gene>
    <name evidence="2" type="ORF">GGR25_004919</name>
</gene>
<organism evidence="2 3">
    <name type="scientific">Kaistia hirudinis</name>
    <dbReference type="NCBI Taxonomy" id="1293440"/>
    <lineage>
        <taxon>Bacteria</taxon>
        <taxon>Pseudomonadati</taxon>
        <taxon>Pseudomonadota</taxon>
        <taxon>Alphaproteobacteria</taxon>
        <taxon>Hyphomicrobiales</taxon>
        <taxon>Kaistiaceae</taxon>
        <taxon>Kaistia</taxon>
    </lineage>
</organism>
<keyword evidence="3" id="KW-1185">Reference proteome</keyword>
<feature type="domain" description="Cyclic nucleotide-binding" evidence="1">
    <location>
        <begin position="15"/>
        <end position="134"/>
    </location>
</feature>
<dbReference type="GO" id="GO:0003700">
    <property type="term" value="F:DNA-binding transcription factor activity"/>
    <property type="evidence" value="ECO:0007669"/>
    <property type="project" value="TreeGrafter"/>
</dbReference>
<dbReference type="Proteomes" id="UP000553963">
    <property type="component" value="Unassembled WGS sequence"/>
</dbReference>
<dbReference type="EMBL" id="JACIDS010000009">
    <property type="protein sequence ID" value="MBB3933839.1"/>
    <property type="molecule type" value="Genomic_DNA"/>
</dbReference>
<reference evidence="2 3" key="1">
    <citation type="submission" date="2020-08" db="EMBL/GenBank/DDBJ databases">
        <title>Genomic Encyclopedia of Type Strains, Phase IV (KMG-IV): sequencing the most valuable type-strain genomes for metagenomic binning, comparative biology and taxonomic classification.</title>
        <authorList>
            <person name="Goeker M."/>
        </authorList>
    </citation>
    <scope>NUCLEOTIDE SEQUENCE [LARGE SCALE GENOMIC DNA]</scope>
    <source>
        <strain evidence="2 3">DSM 25966</strain>
    </source>
</reference>
<dbReference type="AlphaFoldDB" id="A0A840AUB2"/>
<dbReference type="RefSeq" id="WP_183401497.1">
    <property type="nucleotide sequence ID" value="NZ_JACIDS010000009.1"/>
</dbReference>
<dbReference type="PANTHER" id="PTHR24567:SF68">
    <property type="entry name" value="DNA-BINDING TRANSCRIPTIONAL DUAL REGULATOR CRP"/>
    <property type="match status" value="1"/>
</dbReference>
<comment type="caution">
    <text evidence="2">The sequence shown here is derived from an EMBL/GenBank/DDBJ whole genome shotgun (WGS) entry which is preliminary data.</text>
</comment>
<dbReference type="InterPro" id="IPR000595">
    <property type="entry name" value="cNMP-bd_dom"/>
</dbReference>
<dbReference type="GO" id="GO:0005829">
    <property type="term" value="C:cytosol"/>
    <property type="evidence" value="ECO:0007669"/>
    <property type="project" value="TreeGrafter"/>
</dbReference>
<evidence type="ECO:0000259" key="1">
    <source>
        <dbReference type="PROSITE" id="PS50042"/>
    </source>
</evidence>
<dbReference type="InterPro" id="IPR018490">
    <property type="entry name" value="cNMP-bd_dom_sf"/>
</dbReference>
<protein>
    <submittedName>
        <fullName evidence="2">CRP-like cAMP-binding protein</fullName>
    </submittedName>
</protein>
<accession>A0A840AUB2</accession>
<dbReference type="Gene3D" id="2.60.120.10">
    <property type="entry name" value="Jelly Rolls"/>
    <property type="match status" value="1"/>
</dbReference>
<proteinExistence type="predicted"/>
<dbReference type="InterPro" id="IPR050397">
    <property type="entry name" value="Env_Response_Regulators"/>
</dbReference>
<dbReference type="PROSITE" id="PS50042">
    <property type="entry name" value="CNMP_BINDING_3"/>
    <property type="match status" value="1"/>
</dbReference>
<dbReference type="InterPro" id="IPR014710">
    <property type="entry name" value="RmlC-like_jellyroll"/>
</dbReference>
<dbReference type="CDD" id="cd00038">
    <property type="entry name" value="CAP_ED"/>
    <property type="match status" value="1"/>
</dbReference>
<evidence type="ECO:0000313" key="3">
    <source>
        <dbReference type="Proteomes" id="UP000553963"/>
    </source>
</evidence>
<dbReference type="SMART" id="SM00100">
    <property type="entry name" value="cNMP"/>
    <property type="match status" value="1"/>
</dbReference>
<dbReference type="Pfam" id="PF00027">
    <property type="entry name" value="cNMP_binding"/>
    <property type="match status" value="1"/>
</dbReference>
<dbReference type="PANTHER" id="PTHR24567">
    <property type="entry name" value="CRP FAMILY TRANSCRIPTIONAL REGULATORY PROTEIN"/>
    <property type="match status" value="1"/>
</dbReference>
<dbReference type="SUPFAM" id="SSF51206">
    <property type="entry name" value="cAMP-binding domain-like"/>
    <property type="match status" value="1"/>
</dbReference>
<name>A0A840AUB2_9HYPH</name>